<dbReference type="AlphaFoldDB" id="W9VQD7"/>
<dbReference type="PANTHER" id="PTHR36438">
    <property type="entry name" value="IRON-SULFUR CLUSTER REPAIR PROTEIN YTFE"/>
    <property type="match status" value="1"/>
</dbReference>
<sequence>MQLSAATQAGLTRNVQQWQSLPNKDLIDFVLERYHAVHRVQFPEAIHMARRVEQVHGASAKCPVGLTEHLLLMFQELESHMMKEEQILFPMLANESYPQGPIMVMENEHQEHELALQRILSLTDELTLPEGACGTWTALYTLLREIIVDVRAHIDLESHVLFVPVEKHSGACCGGCGG</sequence>
<evidence type="ECO:0000256" key="2">
    <source>
        <dbReference type="ARBA" id="ARBA00022490"/>
    </source>
</evidence>
<organism evidence="6 7">
    <name type="scientific">Nitrincola nitratireducens</name>
    <dbReference type="NCBI Taxonomy" id="1229521"/>
    <lineage>
        <taxon>Bacteria</taxon>
        <taxon>Pseudomonadati</taxon>
        <taxon>Pseudomonadota</taxon>
        <taxon>Gammaproteobacteria</taxon>
        <taxon>Oceanospirillales</taxon>
        <taxon>Oceanospirillaceae</taxon>
        <taxon>Nitrincola</taxon>
    </lineage>
</organism>
<dbReference type="GO" id="GO:0046872">
    <property type="term" value="F:metal ion binding"/>
    <property type="evidence" value="ECO:0007669"/>
    <property type="project" value="UniProtKB-KW"/>
</dbReference>
<proteinExistence type="predicted"/>
<dbReference type="RefSeq" id="WP_051513768.1">
    <property type="nucleotide sequence ID" value="NZ_AONB01000001.1"/>
</dbReference>
<dbReference type="STRING" id="1229521.D791_00005"/>
<evidence type="ECO:0000256" key="4">
    <source>
        <dbReference type="ARBA" id="ARBA00023004"/>
    </source>
</evidence>
<dbReference type="InterPro" id="IPR019903">
    <property type="entry name" value="RIC_family"/>
</dbReference>
<dbReference type="PATRIC" id="fig|1229521.3.peg.7"/>
<dbReference type="EMBL" id="AONB01000001">
    <property type="protein sequence ID" value="EXJ12665.1"/>
    <property type="molecule type" value="Genomic_DNA"/>
</dbReference>
<evidence type="ECO:0000256" key="3">
    <source>
        <dbReference type="ARBA" id="ARBA00022723"/>
    </source>
</evidence>
<keyword evidence="4" id="KW-0408">Iron</keyword>
<dbReference type="PANTHER" id="PTHR36438:SF1">
    <property type="entry name" value="IRON-SULFUR CLUSTER REPAIR PROTEIN YTFE"/>
    <property type="match status" value="1"/>
</dbReference>
<dbReference type="Proteomes" id="UP000019464">
    <property type="component" value="Unassembled WGS sequence"/>
</dbReference>
<keyword evidence="7" id="KW-1185">Reference proteome</keyword>
<dbReference type="Pfam" id="PF01814">
    <property type="entry name" value="Hemerythrin"/>
    <property type="match status" value="1"/>
</dbReference>
<dbReference type="InterPro" id="IPR012312">
    <property type="entry name" value="Hemerythrin-like"/>
</dbReference>
<reference evidence="7" key="1">
    <citation type="submission" date="2012-11" db="EMBL/GenBank/DDBJ databases">
        <authorList>
            <person name="Singh A."/>
            <person name="Pinnaka A.K."/>
            <person name="Vaidya B."/>
        </authorList>
    </citation>
    <scope>NUCLEOTIDE SEQUENCE [LARGE SCALE GENOMIC DNA]</scope>
    <source>
        <strain evidence="7">AK23</strain>
    </source>
</reference>
<comment type="subcellular location">
    <subcellularLocation>
        <location evidence="1">Cytoplasm</location>
    </subcellularLocation>
</comment>
<evidence type="ECO:0000256" key="1">
    <source>
        <dbReference type="ARBA" id="ARBA00004496"/>
    </source>
</evidence>
<dbReference type="Gene3D" id="1.20.120.520">
    <property type="entry name" value="nmb1532 protein domain like"/>
    <property type="match status" value="1"/>
</dbReference>
<name>W9VQD7_9GAMM</name>
<evidence type="ECO:0000313" key="7">
    <source>
        <dbReference type="Proteomes" id="UP000019464"/>
    </source>
</evidence>
<keyword evidence="3" id="KW-0479">Metal-binding</keyword>
<reference evidence="6 7" key="2">
    <citation type="journal article" date="2015" name="Syst. Appl. Microbiol.">
        <title>Nitrincola nitratireducens sp. nov. isolated from a haloalkaline crater lake.</title>
        <authorList>
            <person name="Singh A."/>
            <person name="Vaidya B."/>
            <person name="Tanuku N.R."/>
            <person name="Pinnaka A.K."/>
        </authorList>
    </citation>
    <scope>NUCLEOTIDE SEQUENCE [LARGE SCALE GENOMIC DNA]</scope>
    <source>
        <strain evidence="6 7">AK23</strain>
    </source>
</reference>
<dbReference type="OrthoDB" id="9797132at2"/>
<protein>
    <submittedName>
        <fullName evidence="6">Regulator of cell morphogenesis and NO signaling</fullName>
    </submittedName>
</protein>
<dbReference type="GO" id="GO:0005737">
    <property type="term" value="C:cytoplasm"/>
    <property type="evidence" value="ECO:0007669"/>
    <property type="project" value="UniProtKB-SubCell"/>
</dbReference>
<keyword evidence="2" id="KW-0963">Cytoplasm</keyword>
<accession>W9VQD7</accession>
<evidence type="ECO:0000313" key="6">
    <source>
        <dbReference type="EMBL" id="EXJ12665.1"/>
    </source>
</evidence>
<comment type="caution">
    <text evidence="6">The sequence shown here is derived from an EMBL/GenBank/DDBJ whole genome shotgun (WGS) entry which is preliminary data.</text>
</comment>
<feature type="domain" description="Hemerythrin-like" evidence="5">
    <location>
        <begin position="30"/>
        <end position="162"/>
    </location>
</feature>
<evidence type="ECO:0000259" key="5">
    <source>
        <dbReference type="Pfam" id="PF01814"/>
    </source>
</evidence>
<gene>
    <name evidence="6" type="primary">ytfE_1</name>
    <name evidence="6" type="ORF">D791_00005</name>
</gene>